<evidence type="ECO:0000256" key="1">
    <source>
        <dbReference type="SAM" id="MobiDB-lite"/>
    </source>
</evidence>
<dbReference type="EMBL" id="CP093349">
    <property type="protein sequence ID" value="WOH08259.1"/>
    <property type="molecule type" value="Genomic_DNA"/>
</dbReference>
<keyword evidence="4" id="KW-1185">Reference proteome</keyword>
<dbReference type="PANTHER" id="PTHR35274">
    <property type="entry name" value="E6-LIKE PROTEIN"/>
    <property type="match status" value="1"/>
</dbReference>
<dbReference type="InterPro" id="IPR040290">
    <property type="entry name" value="Prot_E6-like"/>
</dbReference>
<reference evidence="3" key="2">
    <citation type="submission" date="2022-03" db="EMBL/GenBank/DDBJ databases">
        <title>Draft title - Genomic analysis of global carrot germplasm unveils the trajectory of domestication and the origin of high carotenoid orange carrot.</title>
        <authorList>
            <person name="Iorizzo M."/>
            <person name="Ellison S."/>
            <person name="Senalik D."/>
            <person name="Macko-Podgorni A."/>
            <person name="Grzebelus D."/>
            <person name="Bostan H."/>
            <person name="Rolling W."/>
            <person name="Curaba J."/>
            <person name="Simon P."/>
        </authorList>
    </citation>
    <scope>NUCLEOTIDE SEQUENCE</scope>
    <source>
        <tissue evidence="3">Leaf</tissue>
    </source>
</reference>
<gene>
    <name evidence="3" type="ORF">DCAR_0727697</name>
</gene>
<proteinExistence type="predicted"/>
<name>A0A161X4F8_DAUCS</name>
<keyword evidence="2" id="KW-0732">Signal</keyword>
<dbReference type="PANTHER" id="PTHR35274:SF5">
    <property type="entry name" value="PROTEIN E6-LIKE"/>
    <property type="match status" value="1"/>
</dbReference>
<dbReference type="Gramene" id="KZM87333">
    <property type="protein sequence ID" value="KZM87333"/>
    <property type="gene ID" value="DCAR_024467"/>
</dbReference>
<dbReference type="AlphaFoldDB" id="A0A161X4F8"/>
<evidence type="ECO:0000313" key="3">
    <source>
        <dbReference type="EMBL" id="WOH08259.1"/>
    </source>
</evidence>
<dbReference type="OMA" id="PSNYNEH"/>
<evidence type="ECO:0000313" key="4">
    <source>
        <dbReference type="Proteomes" id="UP000077755"/>
    </source>
</evidence>
<feature type="region of interest" description="Disordered" evidence="1">
    <location>
        <begin position="75"/>
        <end position="94"/>
    </location>
</feature>
<feature type="chain" id="PRO_5043489691" evidence="2">
    <location>
        <begin position="25"/>
        <end position="351"/>
    </location>
</feature>
<feature type="signal peptide" evidence="2">
    <location>
        <begin position="1"/>
        <end position="24"/>
    </location>
</feature>
<dbReference type="OrthoDB" id="749662at2759"/>
<organism evidence="3 4">
    <name type="scientific">Daucus carota subsp. sativus</name>
    <name type="common">Carrot</name>
    <dbReference type="NCBI Taxonomy" id="79200"/>
    <lineage>
        <taxon>Eukaryota</taxon>
        <taxon>Viridiplantae</taxon>
        <taxon>Streptophyta</taxon>
        <taxon>Embryophyta</taxon>
        <taxon>Tracheophyta</taxon>
        <taxon>Spermatophyta</taxon>
        <taxon>Magnoliopsida</taxon>
        <taxon>eudicotyledons</taxon>
        <taxon>Gunneridae</taxon>
        <taxon>Pentapetalae</taxon>
        <taxon>asterids</taxon>
        <taxon>campanulids</taxon>
        <taxon>Apiales</taxon>
        <taxon>Apiaceae</taxon>
        <taxon>Apioideae</taxon>
        <taxon>Scandiceae</taxon>
        <taxon>Daucinae</taxon>
        <taxon>Daucus</taxon>
        <taxon>Daucus sect. Daucus</taxon>
    </lineage>
</organism>
<feature type="region of interest" description="Disordered" evidence="1">
    <location>
        <begin position="302"/>
        <end position="325"/>
    </location>
</feature>
<sequence>MAHSTCALSLLLVLVSFFLVEIEARESKFFTKAVVIHADTTVENVTHHVEAPAPSPSVSPSPAPVEAEINRGYGLYGRDETPNTSGTVTGDSLFENKSPAEEFEEKFGKDEFDNNELPSNYNEHSYVTVSHDKGEKFENKELSNNELPSNYNEHSYVTESHDDNKQRFGNEELSNNELPSNYNEHSYVTHPQGDNKERFGNENFNNNELPSNYNEHSYVTVPRNTNLYDTKFSPSTNSEDEFVNNEEKLTPEEEQLFDQNSFVNSNANYFNDNHNHNSETYNGNQPQGLSDTRTLENGKYHYALHGSPPKRRNEGYYGNNGEPKSQYEFDTMEEFERQEGYSQIPGEFVNP</sequence>
<reference evidence="3" key="1">
    <citation type="journal article" date="2016" name="Nat. Genet.">
        <title>A high-quality carrot genome assembly provides new insights into carotenoid accumulation and asterid genome evolution.</title>
        <authorList>
            <person name="Iorizzo M."/>
            <person name="Ellison S."/>
            <person name="Senalik D."/>
            <person name="Zeng P."/>
            <person name="Satapoomin P."/>
            <person name="Huang J."/>
            <person name="Bowman M."/>
            <person name="Iovene M."/>
            <person name="Sanseverino W."/>
            <person name="Cavagnaro P."/>
            <person name="Yildiz M."/>
            <person name="Macko-Podgorni A."/>
            <person name="Moranska E."/>
            <person name="Grzebelus E."/>
            <person name="Grzebelus D."/>
            <person name="Ashrafi H."/>
            <person name="Zheng Z."/>
            <person name="Cheng S."/>
            <person name="Spooner D."/>
            <person name="Van Deynze A."/>
            <person name="Simon P."/>
        </authorList>
    </citation>
    <scope>NUCLEOTIDE SEQUENCE</scope>
    <source>
        <tissue evidence="3">Leaf</tissue>
    </source>
</reference>
<accession>A0A161X4F8</accession>
<protein>
    <submittedName>
        <fullName evidence="3">Uncharacterized protein</fullName>
    </submittedName>
</protein>
<dbReference type="Proteomes" id="UP000077755">
    <property type="component" value="Chromosome 7"/>
</dbReference>
<evidence type="ECO:0000256" key="2">
    <source>
        <dbReference type="SAM" id="SignalP"/>
    </source>
</evidence>
<dbReference type="KEGG" id="dcr:108193640"/>